<dbReference type="AlphaFoldDB" id="A0A6G1EQN6"/>
<sequence>MGTATYVPCVCFRLLVHWYGSLRFADSGTRGQVRCAWPYVPVGPRCVALFVCARARVCGGRSAAKGGPARPHELIVLRERAVGS</sequence>
<protein>
    <submittedName>
        <fullName evidence="1">Uncharacterized protein</fullName>
    </submittedName>
</protein>
<evidence type="ECO:0000313" key="2">
    <source>
        <dbReference type="Proteomes" id="UP000479710"/>
    </source>
</evidence>
<proteinExistence type="predicted"/>
<keyword evidence="2" id="KW-1185">Reference proteome</keyword>
<evidence type="ECO:0000313" key="1">
    <source>
        <dbReference type="EMBL" id="KAF0926963.1"/>
    </source>
</evidence>
<gene>
    <name evidence="1" type="ORF">E2562_028548</name>
</gene>
<comment type="caution">
    <text evidence="1">The sequence shown here is derived from an EMBL/GenBank/DDBJ whole genome shotgun (WGS) entry which is preliminary data.</text>
</comment>
<name>A0A6G1EQN6_9ORYZ</name>
<reference evidence="1 2" key="1">
    <citation type="submission" date="2019-11" db="EMBL/GenBank/DDBJ databases">
        <title>Whole genome sequence of Oryza granulata.</title>
        <authorList>
            <person name="Li W."/>
        </authorList>
    </citation>
    <scope>NUCLEOTIDE SEQUENCE [LARGE SCALE GENOMIC DNA]</scope>
    <source>
        <strain evidence="2">cv. Menghai</strain>
        <tissue evidence="1">Leaf</tissue>
    </source>
</reference>
<dbReference type="EMBL" id="SPHZ02000003">
    <property type="protein sequence ID" value="KAF0926963.1"/>
    <property type="molecule type" value="Genomic_DNA"/>
</dbReference>
<accession>A0A6G1EQN6</accession>
<organism evidence="1 2">
    <name type="scientific">Oryza meyeriana var. granulata</name>
    <dbReference type="NCBI Taxonomy" id="110450"/>
    <lineage>
        <taxon>Eukaryota</taxon>
        <taxon>Viridiplantae</taxon>
        <taxon>Streptophyta</taxon>
        <taxon>Embryophyta</taxon>
        <taxon>Tracheophyta</taxon>
        <taxon>Spermatophyta</taxon>
        <taxon>Magnoliopsida</taxon>
        <taxon>Liliopsida</taxon>
        <taxon>Poales</taxon>
        <taxon>Poaceae</taxon>
        <taxon>BOP clade</taxon>
        <taxon>Oryzoideae</taxon>
        <taxon>Oryzeae</taxon>
        <taxon>Oryzinae</taxon>
        <taxon>Oryza</taxon>
        <taxon>Oryza meyeriana</taxon>
    </lineage>
</organism>
<dbReference type="Proteomes" id="UP000479710">
    <property type="component" value="Unassembled WGS sequence"/>
</dbReference>